<dbReference type="NCBIfam" id="TIGR00959">
    <property type="entry name" value="ffh"/>
    <property type="match status" value="1"/>
</dbReference>
<dbReference type="GO" id="GO:0003924">
    <property type="term" value="F:GTPase activity"/>
    <property type="evidence" value="ECO:0007669"/>
    <property type="project" value="UniProtKB-UniRule"/>
</dbReference>
<reference evidence="11 12" key="1">
    <citation type="submission" date="2016-11" db="EMBL/GenBank/DDBJ databases">
        <authorList>
            <person name="Jaros S."/>
            <person name="Januszkiewicz K."/>
            <person name="Wedrychowicz H."/>
        </authorList>
    </citation>
    <scope>NUCLEOTIDE SEQUENCE [LARGE SCALE GENOMIC DNA]</scope>
    <source>
        <strain evidence="11 12">DSM 24787</strain>
    </source>
</reference>
<dbReference type="Pfam" id="PF02978">
    <property type="entry name" value="SRP_SPB"/>
    <property type="match status" value="1"/>
</dbReference>
<accession>A0A1N6J4F1</accession>
<keyword evidence="6 9" id="KW-0733">Signal recognition particle</keyword>
<dbReference type="InterPro" id="IPR004125">
    <property type="entry name" value="Signal_recog_particle_SRP54_M"/>
</dbReference>
<evidence type="ECO:0000313" key="11">
    <source>
        <dbReference type="EMBL" id="SIO39204.1"/>
    </source>
</evidence>
<organism evidence="11 12">
    <name type="scientific">Chitinophaga niabensis</name>
    <dbReference type="NCBI Taxonomy" id="536979"/>
    <lineage>
        <taxon>Bacteria</taxon>
        <taxon>Pseudomonadati</taxon>
        <taxon>Bacteroidota</taxon>
        <taxon>Chitinophagia</taxon>
        <taxon>Chitinophagales</taxon>
        <taxon>Chitinophagaceae</taxon>
        <taxon>Chitinophaga</taxon>
    </lineage>
</organism>
<dbReference type="GO" id="GO:0005525">
    <property type="term" value="F:GTP binding"/>
    <property type="evidence" value="ECO:0007669"/>
    <property type="project" value="UniProtKB-UniRule"/>
</dbReference>
<dbReference type="RefSeq" id="WP_074240840.1">
    <property type="nucleotide sequence ID" value="NZ_FSRA01000002.1"/>
</dbReference>
<dbReference type="SMART" id="SM00963">
    <property type="entry name" value="SRP54_N"/>
    <property type="match status" value="1"/>
</dbReference>
<comment type="domain">
    <text evidence="9">Composed of three domains: the N-terminal N domain, which is responsible for interactions with the ribosome, the central G domain, which binds GTP, and the C-terminal M domain, which binds the RNA and the signal sequence of the RNC.</text>
</comment>
<dbReference type="CDD" id="cd18539">
    <property type="entry name" value="SRP_G"/>
    <property type="match status" value="1"/>
</dbReference>
<evidence type="ECO:0000313" key="12">
    <source>
        <dbReference type="Proteomes" id="UP000185003"/>
    </source>
</evidence>
<dbReference type="PANTHER" id="PTHR11564:SF5">
    <property type="entry name" value="SIGNAL RECOGNITION PARTICLE SUBUNIT SRP54"/>
    <property type="match status" value="1"/>
</dbReference>
<dbReference type="PANTHER" id="PTHR11564">
    <property type="entry name" value="SIGNAL RECOGNITION PARTICLE 54K PROTEIN SRP54"/>
    <property type="match status" value="1"/>
</dbReference>
<dbReference type="FunFam" id="3.40.50.300:FF:000022">
    <property type="entry name" value="Signal recognition particle 54 kDa subunit"/>
    <property type="match status" value="1"/>
</dbReference>
<comment type="function">
    <text evidence="9">Involved in targeting and insertion of nascent membrane proteins into the cytoplasmic membrane. Binds to the hydrophobic signal sequence of the ribosome-nascent chain (RNC) as it emerges from the ribosomes. The SRP-RNC complex is then targeted to the cytoplasmic membrane where it interacts with the SRP receptor FtsY.</text>
</comment>
<keyword evidence="7 9" id="KW-0687">Ribonucleoprotein</keyword>
<evidence type="ECO:0000256" key="7">
    <source>
        <dbReference type="ARBA" id="ARBA00023274"/>
    </source>
</evidence>
<dbReference type="Gene3D" id="1.20.120.140">
    <property type="entry name" value="Signal recognition particle SRP54, nucleotide-binding domain"/>
    <property type="match status" value="1"/>
</dbReference>
<evidence type="ECO:0000256" key="3">
    <source>
        <dbReference type="ARBA" id="ARBA00022801"/>
    </source>
</evidence>
<evidence type="ECO:0000256" key="1">
    <source>
        <dbReference type="ARBA" id="ARBA00005450"/>
    </source>
</evidence>
<dbReference type="Pfam" id="PF02881">
    <property type="entry name" value="SRP54_N"/>
    <property type="match status" value="1"/>
</dbReference>
<feature type="binding site" evidence="9">
    <location>
        <begin position="247"/>
        <end position="250"/>
    </location>
    <ligand>
        <name>GTP</name>
        <dbReference type="ChEBI" id="CHEBI:37565"/>
    </ligand>
</feature>
<dbReference type="Proteomes" id="UP000185003">
    <property type="component" value="Unassembled WGS sequence"/>
</dbReference>
<dbReference type="STRING" id="536979.SAMN04488055_3625"/>
<evidence type="ECO:0000256" key="2">
    <source>
        <dbReference type="ARBA" id="ARBA00022741"/>
    </source>
</evidence>
<dbReference type="EC" id="3.6.5.4" evidence="9"/>
<feature type="binding site" evidence="9">
    <location>
        <begin position="189"/>
        <end position="193"/>
    </location>
    <ligand>
        <name>GTP</name>
        <dbReference type="ChEBI" id="CHEBI:37565"/>
    </ligand>
</feature>
<dbReference type="SUPFAM" id="SSF52540">
    <property type="entry name" value="P-loop containing nucleoside triphosphate hydrolases"/>
    <property type="match status" value="1"/>
</dbReference>
<dbReference type="InterPro" id="IPR004780">
    <property type="entry name" value="SRP"/>
</dbReference>
<comment type="catalytic activity">
    <reaction evidence="8 9">
        <text>GTP + H2O = GDP + phosphate + H(+)</text>
        <dbReference type="Rhea" id="RHEA:19669"/>
        <dbReference type="ChEBI" id="CHEBI:15377"/>
        <dbReference type="ChEBI" id="CHEBI:15378"/>
        <dbReference type="ChEBI" id="CHEBI:37565"/>
        <dbReference type="ChEBI" id="CHEBI:43474"/>
        <dbReference type="ChEBI" id="CHEBI:58189"/>
        <dbReference type="EC" id="3.6.5.4"/>
    </reaction>
</comment>
<evidence type="ECO:0000256" key="8">
    <source>
        <dbReference type="ARBA" id="ARBA00048027"/>
    </source>
</evidence>
<feature type="domain" description="SRP54-type proteins GTP-binding" evidence="10">
    <location>
        <begin position="268"/>
        <end position="281"/>
    </location>
</feature>
<dbReference type="InterPro" id="IPR022941">
    <property type="entry name" value="SRP54"/>
</dbReference>
<name>A0A1N6J4F1_9BACT</name>
<dbReference type="SMART" id="SM00962">
    <property type="entry name" value="SRP54"/>
    <property type="match status" value="1"/>
</dbReference>
<proteinExistence type="inferred from homology"/>
<dbReference type="Gene3D" id="1.10.260.30">
    <property type="entry name" value="Signal recognition particle, SRP54 subunit, M-domain"/>
    <property type="match status" value="1"/>
</dbReference>
<dbReference type="GO" id="GO:0006614">
    <property type="term" value="P:SRP-dependent cotranslational protein targeting to membrane"/>
    <property type="evidence" value="ECO:0007669"/>
    <property type="project" value="InterPro"/>
</dbReference>
<dbReference type="SUPFAM" id="SSF47446">
    <property type="entry name" value="Signal peptide-binding domain"/>
    <property type="match status" value="1"/>
</dbReference>
<keyword evidence="5 9" id="KW-0342">GTP-binding</keyword>
<dbReference type="Gene3D" id="3.40.50.300">
    <property type="entry name" value="P-loop containing nucleotide triphosphate hydrolases"/>
    <property type="match status" value="1"/>
</dbReference>
<keyword evidence="2 9" id="KW-0547">Nucleotide-binding</keyword>
<keyword evidence="9" id="KW-0963">Cytoplasm</keyword>
<dbReference type="GO" id="GO:0048500">
    <property type="term" value="C:signal recognition particle"/>
    <property type="evidence" value="ECO:0007669"/>
    <property type="project" value="UniProtKB-UniRule"/>
</dbReference>
<keyword evidence="4 9" id="KW-0694">RNA-binding</keyword>
<keyword evidence="3 9" id="KW-0378">Hydrolase</keyword>
<comment type="subcellular location">
    <subcellularLocation>
        <location evidence="9">Cytoplasm</location>
    </subcellularLocation>
    <text evidence="9">The SRP-RNC complex is targeted to the cytoplasmic membrane.</text>
</comment>
<evidence type="ECO:0000256" key="9">
    <source>
        <dbReference type="HAMAP-Rule" id="MF_00306"/>
    </source>
</evidence>
<dbReference type="OrthoDB" id="9804720at2"/>
<dbReference type="EMBL" id="FSRA01000002">
    <property type="protein sequence ID" value="SIO39204.1"/>
    <property type="molecule type" value="Genomic_DNA"/>
</dbReference>
<comment type="subunit">
    <text evidence="9">Part of the signal recognition particle protein translocation system, which is composed of SRP and FtsY.</text>
</comment>
<dbReference type="InterPro" id="IPR003593">
    <property type="entry name" value="AAA+_ATPase"/>
</dbReference>
<dbReference type="InterPro" id="IPR013822">
    <property type="entry name" value="Signal_recog_particl_SRP54_hlx"/>
</dbReference>
<evidence type="ECO:0000259" key="10">
    <source>
        <dbReference type="PROSITE" id="PS00300"/>
    </source>
</evidence>
<dbReference type="GO" id="GO:0008312">
    <property type="term" value="F:7S RNA binding"/>
    <property type="evidence" value="ECO:0007669"/>
    <property type="project" value="InterPro"/>
</dbReference>
<keyword evidence="12" id="KW-1185">Reference proteome</keyword>
<protein>
    <recommendedName>
        <fullName evidence="9">Signal recognition particle protein</fullName>
        <ecNumber evidence="9">3.6.5.4</ecNumber>
    </recommendedName>
    <alternativeName>
        <fullName evidence="9">Fifty-four homolog</fullName>
    </alternativeName>
</protein>
<gene>
    <name evidence="9" type="primary">ffh</name>
    <name evidence="11" type="ORF">SAMN04488055_3625</name>
</gene>
<evidence type="ECO:0000256" key="6">
    <source>
        <dbReference type="ARBA" id="ARBA00023135"/>
    </source>
</evidence>
<comment type="similarity">
    <text evidence="1 9">Belongs to the GTP-binding SRP family. SRP54 subfamily.</text>
</comment>
<dbReference type="AlphaFoldDB" id="A0A1N6J4F1"/>
<dbReference type="InterPro" id="IPR036891">
    <property type="entry name" value="Signal_recog_part_SRP54_M_sf"/>
</dbReference>
<feature type="binding site" evidence="9">
    <location>
        <begin position="106"/>
        <end position="113"/>
    </location>
    <ligand>
        <name>GTP</name>
        <dbReference type="ChEBI" id="CHEBI:37565"/>
    </ligand>
</feature>
<evidence type="ECO:0000256" key="5">
    <source>
        <dbReference type="ARBA" id="ARBA00023134"/>
    </source>
</evidence>
<dbReference type="InterPro" id="IPR027417">
    <property type="entry name" value="P-loop_NTPase"/>
</dbReference>
<dbReference type="InterPro" id="IPR042101">
    <property type="entry name" value="SRP54_N_sf"/>
</dbReference>
<dbReference type="Pfam" id="PF00448">
    <property type="entry name" value="SRP54"/>
    <property type="match status" value="1"/>
</dbReference>
<sequence>MFESLSERLESAFKQLKGEGRISEINVATTVKEIRRALVDADVNYKIAKEFTDKVKDKALGEKVITAISPSQLMVKIVKDELAELMGNTEVELDIKANPTVILIAGLQGSGKTTFSGKLANFLKTQKNKKPLLVAADIYRPAAIDQLKVLGGQIGVEVYSEPENKNAVQIAENAIKQAKAQGYNIVIIDTAGRLAVDEVMMTEVANVKAAVQPQEILFVVDSMTGQDAVNTAKAFNDRLDFTGVVLTKLDGDTRGGAALTIKYTVNKPIKFVSMGEKLDTLDVFYPERMAQRILGMGDITTLVERAQAQFNEEQAKKLEKKIRQNQFDFDDFKEQLQQIKKMGSIKDLLGMIPGVGKAVKDLDISDDSFKGIEAMINSMTPAERANPDLIDGSRRKRIAKGAGKEITDVNQFMKQFEQMRQMMKMMNKIPGGAKGLKMRG</sequence>
<dbReference type="HAMAP" id="MF_00306">
    <property type="entry name" value="SRP54"/>
    <property type="match status" value="1"/>
</dbReference>
<evidence type="ECO:0000256" key="4">
    <source>
        <dbReference type="ARBA" id="ARBA00022884"/>
    </source>
</evidence>
<dbReference type="SMART" id="SM00382">
    <property type="entry name" value="AAA"/>
    <property type="match status" value="1"/>
</dbReference>
<dbReference type="PROSITE" id="PS00300">
    <property type="entry name" value="SRP54"/>
    <property type="match status" value="1"/>
</dbReference>
<dbReference type="InterPro" id="IPR000897">
    <property type="entry name" value="SRP54_GTPase_dom"/>
</dbReference>